<dbReference type="AlphaFoldDB" id="A0AAJ5R173"/>
<evidence type="ECO:0000256" key="1">
    <source>
        <dbReference type="SAM" id="MobiDB-lite"/>
    </source>
</evidence>
<reference evidence="2" key="1">
    <citation type="journal article" date="2022" name="Phytopathology">
        <title>Complete circularized genome resources of seven strains of Xylella fastidiosa subsp. fastidiosa using hybrid assembly reveals unknown plasmids.</title>
        <authorList>
            <person name="Velasco-Amo M.D.P."/>
            <person name="Arias-Giraldo L.F.F."/>
            <person name="Ecija M.R."/>
            <person name="De La Fuente L."/>
            <person name="Marco-Noales E."/>
            <person name="Moralejo E."/>
            <person name="Navas-Cort J.A."/>
            <person name="Landa B.B."/>
        </authorList>
    </citation>
    <scope>NUCLEOTIDE SEQUENCE</scope>
    <source>
        <strain evidence="2">CFBP8073</strain>
    </source>
</reference>
<dbReference type="EMBL" id="CP109886">
    <property type="protein sequence ID" value="WCF27797.1"/>
    <property type="molecule type" value="Genomic_DNA"/>
</dbReference>
<name>A0AAJ5R173_XYLFS</name>
<protein>
    <submittedName>
        <fullName evidence="2">Uncharacterized protein</fullName>
    </submittedName>
</protein>
<reference evidence="2" key="2">
    <citation type="submission" date="2022-10" db="EMBL/GenBank/DDBJ databases">
        <authorList>
            <person name="Landa B."/>
            <person name="Arias-Giraldo L.F."/>
            <person name="Roman-Ecija M."/>
            <person name="Velasco-Amo M.P."/>
            <person name="De La Fuente L."/>
            <person name="Marco-Noales E."/>
            <person name="Moralejo E."/>
        </authorList>
    </citation>
    <scope>NUCLEOTIDE SEQUENCE</scope>
    <source>
        <strain evidence="2">CFBP8073</strain>
    </source>
</reference>
<evidence type="ECO:0000313" key="3">
    <source>
        <dbReference type="Proteomes" id="UP001211513"/>
    </source>
</evidence>
<evidence type="ECO:0000313" key="2">
    <source>
        <dbReference type="EMBL" id="WCF27797.1"/>
    </source>
</evidence>
<feature type="region of interest" description="Disordered" evidence="1">
    <location>
        <begin position="1"/>
        <end position="41"/>
    </location>
</feature>
<dbReference type="RefSeq" id="WP_267885694.1">
    <property type="nucleotide sequence ID" value="NZ_CP109886.1"/>
</dbReference>
<gene>
    <name evidence="2" type="ORF">OK117_09140</name>
</gene>
<proteinExistence type="predicted"/>
<sequence length="41" mass="4637">MRTHITDRTAEPNIRQNPTNAPPTTQPSPYTTDSPLIQHHT</sequence>
<feature type="compositionally biased region" description="Basic and acidic residues" evidence="1">
    <location>
        <begin position="1"/>
        <end position="10"/>
    </location>
</feature>
<dbReference type="Proteomes" id="UP001211513">
    <property type="component" value="Chromosome"/>
</dbReference>
<organism evidence="2 3">
    <name type="scientific">Xylella fastidiosa subsp. fastidiosa</name>
    <dbReference type="NCBI Taxonomy" id="644356"/>
    <lineage>
        <taxon>Bacteria</taxon>
        <taxon>Pseudomonadati</taxon>
        <taxon>Pseudomonadota</taxon>
        <taxon>Gammaproteobacteria</taxon>
        <taxon>Lysobacterales</taxon>
        <taxon>Lysobacteraceae</taxon>
        <taxon>Xylella</taxon>
    </lineage>
</organism>
<accession>A0AAJ5R173</accession>